<name>A0AAN9XFM1_PSOTE</name>
<comment type="caution">
    <text evidence="1">The sequence shown here is derived from an EMBL/GenBank/DDBJ whole genome shotgun (WGS) entry which is preliminary data.</text>
</comment>
<proteinExistence type="predicted"/>
<keyword evidence="2" id="KW-1185">Reference proteome</keyword>
<dbReference type="EMBL" id="JAYMYS010000006">
    <property type="protein sequence ID" value="KAK7389924.1"/>
    <property type="molecule type" value="Genomic_DNA"/>
</dbReference>
<reference evidence="1 2" key="1">
    <citation type="submission" date="2024-01" db="EMBL/GenBank/DDBJ databases">
        <title>The genomes of 5 underutilized Papilionoideae crops provide insights into root nodulation and disease resistanc.</title>
        <authorList>
            <person name="Jiang F."/>
        </authorList>
    </citation>
    <scope>NUCLEOTIDE SEQUENCE [LARGE SCALE GENOMIC DNA]</scope>
    <source>
        <strain evidence="1">DUOXIRENSHENG_FW03</strain>
        <tissue evidence="1">Leaves</tissue>
    </source>
</reference>
<protein>
    <submittedName>
        <fullName evidence="1">Uncharacterized protein</fullName>
    </submittedName>
</protein>
<dbReference type="Proteomes" id="UP001386955">
    <property type="component" value="Unassembled WGS sequence"/>
</dbReference>
<evidence type="ECO:0000313" key="1">
    <source>
        <dbReference type="EMBL" id="KAK7389924.1"/>
    </source>
</evidence>
<organism evidence="1 2">
    <name type="scientific">Psophocarpus tetragonolobus</name>
    <name type="common">Winged bean</name>
    <name type="synonym">Dolichos tetragonolobus</name>
    <dbReference type="NCBI Taxonomy" id="3891"/>
    <lineage>
        <taxon>Eukaryota</taxon>
        <taxon>Viridiplantae</taxon>
        <taxon>Streptophyta</taxon>
        <taxon>Embryophyta</taxon>
        <taxon>Tracheophyta</taxon>
        <taxon>Spermatophyta</taxon>
        <taxon>Magnoliopsida</taxon>
        <taxon>eudicotyledons</taxon>
        <taxon>Gunneridae</taxon>
        <taxon>Pentapetalae</taxon>
        <taxon>rosids</taxon>
        <taxon>fabids</taxon>
        <taxon>Fabales</taxon>
        <taxon>Fabaceae</taxon>
        <taxon>Papilionoideae</taxon>
        <taxon>50 kb inversion clade</taxon>
        <taxon>NPAAA clade</taxon>
        <taxon>indigoferoid/millettioid clade</taxon>
        <taxon>Phaseoleae</taxon>
        <taxon>Psophocarpus</taxon>
    </lineage>
</organism>
<accession>A0AAN9XFM1</accession>
<evidence type="ECO:0000313" key="2">
    <source>
        <dbReference type="Proteomes" id="UP001386955"/>
    </source>
</evidence>
<gene>
    <name evidence="1" type="ORF">VNO78_25221</name>
</gene>
<dbReference type="AlphaFoldDB" id="A0AAN9XFM1"/>
<sequence>MTKRFLYNGDVLCLRGTDSLWQVWYVGNDTKPGSSLDERKGTHRAHVLAVKAKQCYLQTKLKTQDSAIALLLLHHLCETETTEIDLYGILACCFCGSYQVICCHEVHEILETVLTAEVNSVHVFYSTLLS</sequence>